<evidence type="ECO:0000256" key="1">
    <source>
        <dbReference type="SAM" id="MobiDB-lite"/>
    </source>
</evidence>
<evidence type="ECO:0000313" key="3">
    <source>
        <dbReference type="EMBL" id="KAH7119894.1"/>
    </source>
</evidence>
<keyword evidence="4" id="KW-1185">Reference proteome</keyword>
<sequence length="230" mass="26188">MTSPSLFHFLTLQCTTVTSSTLNPHCDLCNALFGSTPPQESPTSSVSLTSLKTPVSRVSPNRHKCPICAFPWFPIIPEAEIQLKPEPEPPTENPPSLPLRRLRHSEHAPDSPRLSHPKATRYSDQAPITTKELEPMLENPPVRRTNLAVRFIENLERDIVELDSKWMEEWQVLGEWEKFELCRLVSRAAREECAIAKRWANRTWAGLRDAKGEERAIVKWKATHGLPETK</sequence>
<reference evidence="3" key="1">
    <citation type="journal article" date="2021" name="Nat. Commun.">
        <title>Genetic determinants of endophytism in the Arabidopsis root mycobiome.</title>
        <authorList>
            <person name="Mesny F."/>
            <person name="Miyauchi S."/>
            <person name="Thiergart T."/>
            <person name="Pickel B."/>
            <person name="Atanasova L."/>
            <person name="Karlsson M."/>
            <person name="Huettel B."/>
            <person name="Barry K.W."/>
            <person name="Haridas S."/>
            <person name="Chen C."/>
            <person name="Bauer D."/>
            <person name="Andreopoulos W."/>
            <person name="Pangilinan J."/>
            <person name="LaButti K."/>
            <person name="Riley R."/>
            <person name="Lipzen A."/>
            <person name="Clum A."/>
            <person name="Drula E."/>
            <person name="Henrissat B."/>
            <person name="Kohler A."/>
            <person name="Grigoriev I.V."/>
            <person name="Martin F.M."/>
            <person name="Hacquard S."/>
        </authorList>
    </citation>
    <scope>NUCLEOTIDE SEQUENCE</scope>
    <source>
        <strain evidence="3">MPI-CAGE-CH-0243</strain>
    </source>
</reference>
<protein>
    <submittedName>
        <fullName evidence="3">Uncharacterized protein</fullName>
    </submittedName>
</protein>
<proteinExistence type="predicted"/>
<dbReference type="Proteomes" id="UP000700596">
    <property type="component" value="Unassembled WGS sequence"/>
</dbReference>
<feature type="chain" id="PRO_5040510406" evidence="2">
    <location>
        <begin position="21"/>
        <end position="230"/>
    </location>
</feature>
<evidence type="ECO:0000313" key="4">
    <source>
        <dbReference type="Proteomes" id="UP000700596"/>
    </source>
</evidence>
<accession>A0A9P9DJ67</accession>
<evidence type="ECO:0000256" key="2">
    <source>
        <dbReference type="SAM" id="SignalP"/>
    </source>
</evidence>
<keyword evidence="2" id="KW-0732">Signal</keyword>
<comment type="caution">
    <text evidence="3">The sequence shown here is derived from an EMBL/GenBank/DDBJ whole genome shotgun (WGS) entry which is preliminary data.</text>
</comment>
<gene>
    <name evidence="3" type="ORF">B0J11DRAFT_508679</name>
</gene>
<dbReference type="AlphaFoldDB" id="A0A9P9DJ67"/>
<feature type="signal peptide" evidence="2">
    <location>
        <begin position="1"/>
        <end position="20"/>
    </location>
</feature>
<feature type="region of interest" description="Disordered" evidence="1">
    <location>
        <begin position="84"/>
        <end position="124"/>
    </location>
</feature>
<organism evidence="3 4">
    <name type="scientific">Dendryphion nanum</name>
    <dbReference type="NCBI Taxonomy" id="256645"/>
    <lineage>
        <taxon>Eukaryota</taxon>
        <taxon>Fungi</taxon>
        <taxon>Dikarya</taxon>
        <taxon>Ascomycota</taxon>
        <taxon>Pezizomycotina</taxon>
        <taxon>Dothideomycetes</taxon>
        <taxon>Pleosporomycetidae</taxon>
        <taxon>Pleosporales</taxon>
        <taxon>Torulaceae</taxon>
        <taxon>Dendryphion</taxon>
    </lineage>
</organism>
<dbReference type="EMBL" id="JAGMWT010000011">
    <property type="protein sequence ID" value="KAH7119894.1"/>
    <property type="molecule type" value="Genomic_DNA"/>
</dbReference>
<name>A0A9P9DJ67_9PLEO</name>
<feature type="compositionally biased region" description="Pro residues" evidence="1">
    <location>
        <begin position="88"/>
        <end position="97"/>
    </location>
</feature>